<name>A0A927BSE9_9BACL</name>
<protein>
    <submittedName>
        <fullName evidence="2">Stage II sporulation protein M</fullName>
    </submittedName>
</protein>
<dbReference type="Pfam" id="PF01944">
    <property type="entry name" value="SpoIIM"/>
    <property type="match status" value="1"/>
</dbReference>
<dbReference type="InterPro" id="IPR002798">
    <property type="entry name" value="SpoIIM-like"/>
</dbReference>
<keyword evidence="3" id="KW-1185">Reference proteome</keyword>
<comment type="caution">
    <text evidence="2">The sequence shown here is derived from an EMBL/GenBank/DDBJ whole genome shotgun (WGS) entry which is preliminary data.</text>
</comment>
<keyword evidence="1" id="KW-0812">Transmembrane</keyword>
<keyword evidence="1" id="KW-0472">Membrane</keyword>
<evidence type="ECO:0000313" key="3">
    <source>
        <dbReference type="Proteomes" id="UP000621560"/>
    </source>
</evidence>
<proteinExistence type="predicted"/>
<dbReference type="Proteomes" id="UP000621560">
    <property type="component" value="Unassembled WGS sequence"/>
</dbReference>
<feature type="transmembrane region" description="Helical" evidence="1">
    <location>
        <begin position="81"/>
        <end position="108"/>
    </location>
</feature>
<dbReference type="PANTHER" id="PTHR35337:SF1">
    <property type="entry name" value="SLR1478 PROTEIN"/>
    <property type="match status" value="1"/>
</dbReference>
<keyword evidence="1" id="KW-1133">Transmembrane helix</keyword>
<evidence type="ECO:0000256" key="1">
    <source>
        <dbReference type="SAM" id="Phobius"/>
    </source>
</evidence>
<dbReference type="PANTHER" id="PTHR35337">
    <property type="entry name" value="SLR1478 PROTEIN"/>
    <property type="match status" value="1"/>
</dbReference>
<gene>
    <name evidence="2" type="ORF">IDH44_05740</name>
</gene>
<dbReference type="EMBL" id="JACXIZ010000012">
    <property type="protein sequence ID" value="MBD2844684.1"/>
    <property type="molecule type" value="Genomic_DNA"/>
</dbReference>
<reference evidence="2" key="1">
    <citation type="submission" date="2020-09" db="EMBL/GenBank/DDBJ databases">
        <title>A novel bacterium of genus Paenibacillus, isolated from South China Sea.</title>
        <authorList>
            <person name="Huang H."/>
            <person name="Mo K."/>
            <person name="Hu Y."/>
        </authorList>
    </citation>
    <scope>NUCLEOTIDE SEQUENCE</scope>
    <source>
        <strain evidence="2">IB182496</strain>
    </source>
</reference>
<evidence type="ECO:0000313" key="2">
    <source>
        <dbReference type="EMBL" id="MBD2844684.1"/>
    </source>
</evidence>
<organism evidence="2 3">
    <name type="scientific">Paenibacillus sabuli</name>
    <dbReference type="NCBI Taxonomy" id="2772509"/>
    <lineage>
        <taxon>Bacteria</taxon>
        <taxon>Bacillati</taxon>
        <taxon>Bacillota</taxon>
        <taxon>Bacilli</taxon>
        <taxon>Bacillales</taxon>
        <taxon>Paenibacillaceae</taxon>
        <taxon>Paenibacillus</taxon>
    </lineage>
</organism>
<feature type="transmembrane region" description="Helical" evidence="1">
    <location>
        <begin position="171"/>
        <end position="201"/>
    </location>
</feature>
<accession>A0A927BSE9</accession>
<dbReference type="RefSeq" id="WP_190915611.1">
    <property type="nucleotide sequence ID" value="NZ_JACXIZ010000012.1"/>
</dbReference>
<feature type="transmembrane region" description="Helical" evidence="1">
    <location>
        <begin position="129"/>
        <end position="151"/>
    </location>
</feature>
<sequence>MFSYRAIVAHLKAMKGYFAFATILFFAGMVVGGTNVQLESFMNSQIEGLRQLVDTAESSSNPGLAMFGIIFLNNAVKSVVIMYLGVLFAVVPIFFMLVNGMVLGYLFTHMQPQQGTLFELIAKGILPHGIIEIPALVVACAYGIRFGILSFKGIGALFGKSPDLGKQYEAFVIRTVPIMVILVVSLLLAAVIESTVTVWLVNTIN</sequence>
<dbReference type="AlphaFoldDB" id="A0A927BSE9"/>